<evidence type="ECO:0000256" key="5">
    <source>
        <dbReference type="ARBA" id="ARBA00022989"/>
    </source>
</evidence>
<feature type="transmembrane region" description="Helical" evidence="8">
    <location>
        <begin position="570"/>
        <end position="591"/>
    </location>
</feature>
<dbReference type="PROSITE" id="PS50893">
    <property type="entry name" value="ABC_TRANSPORTER_2"/>
    <property type="match status" value="1"/>
</dbReference>
<dbReference type="SUPFAM" id="SSF90123">
    <property type="entry name" value="ABC transporter transmembrane region"/>
    <property type="match status" value="1"/>
</dbReference>
<dbReference type="PROSITE" id="PS50929">
    <property type="entry name" value="ABC_TM1F"/>
    <property type="match status" value="1"/>
</dbReference>
<dbReference type="Gene3D" id="3.40.50.300">
    <property type="entry name" value="P-loop containing nucleotide triphosphate hydrolases"/>
    <property type="match status" value="1"/>
</dbReference>
<reference evidence="11 12" key="1">
    <citation type="submission" date="2021-03" db="EMBL/GenBank/DDBJ databases">
        <title>Human Oral Microbial Genomes.</title>
        <authorList>
            <person name="Johnston C.D."/>
            <person name="Chen T."/>
            <person name="Dewhirst F.E."/>
        </authorList>
    </citation>
    <scope>NUCLEOTIDE SEQUENCE [LARGE SCALE GENOMIC DNA]</scope>
    <source>
        <strain evidence="11 12">DSMZ 100122</strain>
    </source>
</reference>
<dbReference type="PROSITE" id="PS00211">
    <property type="entry name" value="ABC_TRANSPORTER_1"/>
    <property type="match status" value="1"/>
</dbReference>
<dbReference type="InterPro" id="IPR017871">
    <property type="entry name" value="ABC_transporter-like_CS"/>
</dbReference>
<evidence type="ECO:0000256" key="4">
    <source>
        <dbReference type="ARBA" id="ARBA00022840"/>
    </source>
</evidence>
<feature type="transmembrane region" description="Helical" evidence="8">
    <location>
        <begin position="435"/>
        <end position="456"/>
    </location>
</feature>
<dbReference type="Pfam" id="PF00664">
    <property type="entry name" value="ABC_membrane"/>
    <property type="match status" value="1"/>
</dbReference>
<dbReference type="PANTHER" id="PTHR24221">
    <property type="entry name" value="ATP-BINDING CASSETTE SUB-FAMILY B"/>
    <property type="match status" value="1"/>
</dbReference>
<feature type="transmembrane region" description="Helical" evidence="8">
    <location>
        <begin position="653"/>
        <end position="678"/>
    </location>
</feature>
<dbReference type="SMART" id="SM00382">
    <property type="entry name" value="AAA"/>
    <property type="match status" value="1"/>
</dbReference>
<dbReference type="InterPro" id="IPR011527">
    <property type="entry name" value="ABC1_TM_dom"/>
</dbReference>
<dbReference type="Proteomes" id="UP000678513">
    <property type="component" value="Chromosome"/>
</dbReference>
<dbReference type="GO" id="GO:0005524">
    <property type="term" value="F:ATP binding"/>
    <property type="evidence" value="ECO:0007669"/>
    <property type="project" value="UniProtKB-KW"/>
</dbReference>
<dbReference type="PANTHER" id="PTHR24221:SF654">
    <property type="entry name" value="ATP-BINDING CASSETTE SUB-FAMILY B MEMBER 6"/>
    <property type="match status" value="1"/>
</dbReference>
<keyword evidence="4 11" id="KW-0067">ATP-binding</keyword>
<evidence type="ECO:0000256" key="1">
    <source>
        <dbReference type="ARBA" id="ARBA00004651"/>
    </source>
</evidence>
<evidence type="ECO:0000259" key="9">
    <source>
        <dbReference type="PROSITE" id="PS50893"/>
    </source>
</evidence>
<dbReference type="Gene3D" id="1.20.1560.10">
    <property type="entry name" value="ABC transporter type 1, transmembrane domain"/>
    <property type="match status" value="1"/>
</dbReference>
<proteinExistence type="predicted"/>
<evidence type="ECO:0000259" key="10">
    <source>
        <dbReference type="PROSITE" id="PS50929"/>
    </source>
</evidence>
<dbReference type="InterPro" id="IPR003439">
    <property type="entry name" value="ABC_transporter-like_ATP-bd"/>
</dbReference>
<sequence length="985" mass="107232">MMTVDDRNILPTTVFVKNAPRRAFIPEQVDWGSAGSFYPLDDPSWGIEVAEGDADIFAVTENGWYPLGSLSPGAVIIGCIPIPGWKLGVKKSADVSLRPFEINEEQRALKQSALRRASFLKGLDITLAALSVDAVVARALPPRDFDVLSPGEVDVHREDIMRPINSWVWIEHSPVLDVHCPVTEITNGEGGGPPLSWFGIGKHDWVRATGSATVRVATTGELFDRGLLGRAWAEHCIALLQACARGVALRREEQRDRIDAAAHREKEQLEETGRANRRLSSGGGHERELSDLLGPWGTAIARALWSGGRQQRLVPPAGIVPSLRTAKSFDDLSAIGWVRLRPLKLADGWWHTPHATPFVTRYGPEKVPCTITFKGKRPWIQLWEDVEERPLEREDLAALDAEARIAEAPLPARVTTLRGLFRFALAGSGKDAASLAFYAALVMVLSVITPVLSGLVVGRLVQFGENSVILQIGAVMLLIVLLTAGLQTIQNHLALRIKGRMAQRLGSGIWAKLLALPLSFFESRSPWRLGTVIFNIRQAQETISGAVVTAVMGLMIAVADFFVLAAMSPAMAAFVGVALLAVTVMLARLMFQDIAAQRSYLLAQQEVSGLTLSVLSNMSKLRAAGGEHRVLSRWGRLQREALRHQMMSRRVETWIMVMASVLMPVVIAMVIAAGSATVEDRTRVVTAILASQLLITNFIQFIYVLQMLAPVVPTFEFLRPILNADPESGEGRAQPGELSGEIRLHEVSFRYGGNGPLILDRVSIAIRRGEFVAIVGPSGSGKSTLLRMLIGFDRPDSGSVTYDGQDLAELDVAAVRRQCGIVLQSNGTVSGSIRDNIAGSGSYGESEVWEAAEMAGMADDIQAMPMKLSTNVADGSAGLSGGQRQRLMIARALISRPRIVIFDEATSALDNLTQARVTESMHRLNATRIVVAHRLSTVRDADRIIVIDHGHVVESGTYEELLELNGTFANLAKTQQAERDVEPHA</sequence>
<feature type="domain" description="ABC transmembrane type-1" evidence="10">
    <location>
        <begin position="435"/>
        <end position="714"/>
    </location>
</feature>
<dbReference type="RefSeq" id="WP_212324678.1">
    <property type="nucleotide sequence ID" value="NZ_AP024463.1"/>
</dbReference>
<dbReference type="InterPro" id="IPR027417">
    <property type="entry name" value="P-loop_NTPase"/>
</dbReference>
<dbReference type="Pfam" id="PF00005">
    <property type="entry name" value="ABC_tran"/>
    <property type="match status" value="1"/>
</dbReference>
<keyword evidence="3" id="KW-0547">Nucleotide-binding</keyword>
<feature type="domain" description="ABC transporter" evidence="9">
    <location>
        <begin position="742"/>
        <end position="974"/>
    </location>
</feature>
<evidence type="ECO:0000313" key="11">
    <source>
        <dbReference type="EMBL" id="QUC08558.1"/>
    </source>
</evidence>
<feature type="transmembrane region" description="Helical" evidence="8">
    <location>
        <begin position="684"/>
        <end position="705"/>
    </location>
</feature>
<dbReference type="EMBL" id="CP072384">
    <property type="protein sequence ID" value="QUC08558.1"/>
    <property type="molecule type" value="Genomic_DNA"/>
</dbReference>
<gene>
    <name evidence="11" type="ORF">J5A65_02070</name>
</gene>
<keyword evidence="6 8" id="KW-0472">Membrane</keyword>
<evidence type="ECO:0000256" key="8">
    <source>
        <dbReference type="SAM" id="Phobius"/>
    </source>
</evidence>
<accession>A0ABX7Y7Q6</accession>
<evidence type="ECO:0000256" key="3">
    <source>
        <dbReference type="ARBA" id="ARBA00022741"/>
    </source>
</evidence>
<dbReference type="InterPro" id="IPR036640">
    <property type="entry name" value="ABC1_TM_sf"/>
</dbReference>
<protein>
    <submittedName>
        <fullName evidence="11">ATP-binding cassette domain-containing protein</fullName>
    </submittedName>
</protein>
<evidence type="ECO:0000256" key="6">
    <source>
        <dbReference type="ARBA" id="ARBA00023136"/>
    </source>
</evidence>
<evidence type="ECO:0000256" key="7">
    <source>
        <dbReference type="SAM" id="MobiDB-lite"/>
    </source>
</evidence>
<comment type="subcellular location">
    <subcellularLocation>
        <location evidence="1">Cell membrane</location>
        <topology evidence="1">Multi-pass membrane protein</topology>
    </subcellularLocation>
</comment>
<evidence type="ECO:0000256" key="2">
    <source>
        <dbReference type="ARBA" id="ARBA00022692"/>
    </source>
</evidence>
<dbReference type="InterPro" id="IPR003593">
    <property type="entry name" value="AAA+_ATPase"/>
</dbReference>
<feature type="transmembrane region" description="Helical" evidence="8">
    <location>
        <begin position="542"/>
        <end position="564"/>
    </location>
</feature>
<keyword evidence="5 8" id="KW-1133">Transmembrane helix</keyword>
<keyword evidence="12" id="KW-1185">Reference proteome</keyword>
<name>A0ABX7Y7Q6_9ACTN</name>
<feature type="compositionally biased region" description="Basic and acidic residues" evidence="7">
    <location>
        <begin position="262"/>
        <end position="274"/>
    </location>
</feature>
<feature type="transmembrane region" description="Helical" evidence="8">
    <location>
        <begin position="468"/>
        <end position="489"/>
    </location>
</feature>
<feature type="region of interest" description="Disordered" evidence="7">
    <location>
        <begin position="262"/>
        <end position="286"/>
    </location>
</feature>
<keyword evidence="2 8" id="KW-0812">Transmembrane</keyword>
<evidence type="ECO:0000313" key="12">
    <source>
        <dbReference type="Proteomes" id="UP000678513"/>
    </source>
</evidence>
<dbReference type="SUPFAM" id="SSF52540">
    <property type="entry name" value="P-loop containing nucleoside triphosphate hydrolases"/>
    <property type="match status" value="1"/>
</dbReference>
<organism evidence="11 12">
    <name type="scientific">Arachnia rubra</name>
    <dbReference type="NCBI Taxonomy" id="1547448"/>
    <lineage>
        <taxon>Bacteria</taxon>
        <taxon>Bacillati</taxon>
        <taxon>Actinomycetota</taxon>
        <taxon>Actinomycetes</taxon>
        <taxon>Propionibacteriales</taxon>
        <taxon>Propionibacteriaceae</taxon>
        <taxon>Arachnia</taxon>
    </lineage>
</organism>
<dbReference type="InterPro" id="IPR039421">
    <property type="entry name" value="Type_1_exporter"/>
</dbReference>